<sequence>MKQHRLMNDRPHDRRAHTREARTIREQRRQRRFYASDGTTARSCYAFWLGEFITDRQPGQPYPLGRQYARRFLAHIRHFHQASLAGH</sequence>
<accession>A0A558BJW7</accession>
<proteinExistence type="predicted"/>
<evidence type="ECO:0000313" key="3">
    <source>
        <dbReference type="Proteomes" id="UP000317624"/>
    </source>
</evidence>
<dbReference type="Proteomes" id="UP000317624">
    <property type="component" value="Unassembled WGS sequence"/>
</dbReference>
<dbReference type="AlphaFoldDB" id="A0A558BJW7"/>
<protein>
    <submittedName>
        <fullName evidence="2">Uncharacterized protein</fullName>
    </submittedName>
</protein>
<feature type="region of interest" description="Disordered" evidence="1">
    <location>
        <begin position="1"/>
        <end position="30"/>
    </location>
</feature>
<comment type="caution">
    <text evidence="2">The sequence shown here is derived from an EMBL/GenBank/DDBJ whole genome shotgun (WGS) entry which is preliminary data.</text>
</comment>
<feature type="compositionally biased region" description="Basic and acidic residues" evidence="1">
    <location>
        <begin position="1"/>
        <end position="27"/>
    </location>
</feature>
<gene>
    <name evidence="2" type="ORF">FNT36_25125</name>
</gene>
<organism evidence="2 3">
    <name type="scientific">Hymenobacter setariae</name>
    <dbReference type="NCBI Taxonomy" id="2594794"/>
    <lineage>
        <taxon>Bacteria</taxon>
        <taxon>Pseudomonadati</taxon>
        <taxon>Bacteroidota</taxon>
        <taxon>Cytophagia</taxon>
        <taxon>Cytophagales</taxon>
        <taxon>Hymenobacteraceae</taxon>
        <taxon>Hymenobacter</taxon>
    </lineage>
</organism>
<dbReference type="RefSeq" id="WP_144853505.1">
    <property type="nucleotide sequence ID" value="NZ_VMRJ01000009.1"/>
</dbReference>
<reference evidence="2 3" key="1">
    <citation type="submission" date="2019-07" db="EMBL/GenBank/DDBJ databases">
        <title>Hymenobacter sp. straun FUR1 Genome sequencing and assembly.</title>
        <authorList>
            <person name="Chhetri G."/>
        </authorList>
    </citation>
    <scope>NUCLEOTIDE SEQUENCE [LARGE SCALE GENOMIC DNA]</scope>
    <source>
        <strain evidence="2 3">Fur1</strain>
    </source>
</reference>
<name>A0A558BJW7_9BACT</name>
<dbReference type="EMBL" id="VMRJ01000009">
    <property type="protein sequence ID" value="TVT36798.1"/>
    <property type="molecule type" value="Genomic_DNA"/>
</dbReference>
<evidence type="ECO:0000313" key="2">
    <source>
        <dbReference type="EMBL" id="TVT36798.1"/>
    </source>
</evidence>
<evidence type="ECO:0000256" key="1">
    <source>
        <dbReference type="SAM" id="MobiDB-lite"/>
    </source>
</evidence>
<keyword evidence="3" id="KW-1185">Reference proteome</keyword>